<reference evidence="2 3" key="1">
    <citation type="submission" date="2024-03" db="EMBL/GenBank/DDBJ databases">
        <title>Human intestinal bacterial collection.</title>
        <authorList>
            <person name="Pauvert C."/>
            <person name="Hitch T.C.A."/>
            <person name="Clavel T."/>
        </authorList>
    </citation>
    <scope>NUCLEOTIDE SEQUENCE [LARGE SCALE GENOMIC DNA]</scope>
    <source>
        <strain evidence="2 3">CLA-JM-H16</strain>
    </source>
</reference>
<accession>A0ABV1BHX9</accession>
<dbReference type="PANTHER" id="PTHR43404:SF2">
    <property type="entry name" value="LIPOPOLYSACCHARIDE CHOLINEPHOSPHOTRANSFERASE LICD"/>
    <property type="match status" value="1"/>
</dbReference>
<evidence type="ECO:0000313" key="2">
    <source>
        <dbReference type="EMBL" id="MEQ2371816.1"/>
    </source>
</evidence>
<proteinExistence type="predicted"/>
<dbReference type="Pfam" id="PF04991">
    <property type="entry name" value="LicD"/>
    <property type="match status" value="1"/>
</dbReference>
<evidence type="ECO:0000259" key="1">
    <source>
        <dbReference type="Pfam" id="PF04991"/>
    </source>
</evidence>
<dbReference type="SUPFAM" id="SSF48452">
    <property type="entry name" value="TPR-like"/>
    <property type="match status" value="1"/>
</dbReference>
<dbReference type="InterPro" id="IPR011990">
    <property type="entry name" value="TPR-like_helical_dom_sf"/>
</dbReference>
<dbReference type="PANTHER" id="PTHR43404">
    <property type="entry name" value="LIPOPOLYSACCHARIDE CHOLINEPHOSPHOTRANSFERASE LICD"/>
    <property type="match status" value="1"/>
</dbReference>
<feature type="domain" description="LicD/FKTN/FKRP nucleotidyltransferase" evidence="1">
    <location>
        <begin position="19"/>
        <end position="238"/>
    </location>
</feature>
<comment type="caution">
    <text evidence="2">The sequence shown here is derived from an EMBL/GenBank/DDBJ whole genome shotgun (WGS) entry which is preliminary data.</text>
</comment>
<organism evidence="2 3">
    <name type="scientific">Blautia aquisgranensis</name>
    <dbReference type="NCBI Taxonomy" id="3133153"/>
    <lineage>
        <taxon>Bacteria</taxon>
        <taxon>Bacillati</taxon>
        <taxon>Bacillota</taxon>
        <taxon>Clostridia</taxon>
        <taxon>Lachnospirales</taxon>
        <taxon>Lachnospiraceae</taxon>
        <taxon>Blautia</taxon>
    </lineage>
</organism>
<dbReference type="Gene3D" id="1.25.40.10">
    <property type="entry name" value="Tetratricopeptide repeat domain"/>
    <property type="match status" value="2"/>
</dbReference>
<dbReference type="EMBL" id="JBBMEJ010000016">
    <property type="protein sequence ID" value="MEQ2371816.1"/>
    <property type="molecule type" value="Genomic_DNA"/>
</dbReference>
<dbReference type="InterPro" id="IPR007074">
    <property type="entry name" value="LicD/FKTN/FKRP_NTP_transf"/>
</dbReference>
<sequence length="759" mass="90653">MTEKQELLLQLFREVDAICKKHNLRYVMAGGTLIGVLRNEGFIPWDDDVDIYMPKSDWDRFVDICKTEMPSNRAIYCSDVDRTYTNGFPRYGSTDSCSIHKHQIIGDDKAGEIIDVLTLDPIPDDDREYEKYRTHMMIYTDLLNISMVVGARWEIPVFQYLYWLFRYKFLGKDRTLKKLEKIMFSYKEEECNRYAMRWGGCPFLFDKDMMFPVKYMNFEGDKVMVPHRTSDYLIWHYGDEWSYIPPHGDRESHESVYVPDVSYQEIRDEYMPRIDKGRIRRQMSFRKFYCLMNAKKEHKLDMKRNRIKAEVTAKDLEARILRSEKSLETLLKEKRYDILNRIFEDYYRVQLSPEFIGREDYKGIRPFYYPTLIRTEDTVFQAAMLTLIYTERVAKAYRMYEVRKKLDHLTSEMKQTMEDIRLFRKAAGHYEFHEMKEAEEIVDDLLNKYPDAPGFLKFKCRFVAAYAKKTGKFSEAENFFLHCMKIFPEDGYFIKYKGDILWERGLTDEAVGCYVQAREKTANGIVQLELDKFFGEKKEQTIKKCRELLERHRNAEAFSMMGLWSRLMPEDEEIDAAFYMAKVACAQKRTELEALMDELYKKTGISNKIVKREASGEKFYREALTFGWRRFGYPKALAECRTRLLCTEEESELEYLAEELRSLLVHKQWKGEAYKLLGDVRRKQGQTVQAFENYFKALEYVQQPYIKRELSRIFLEDMYEGSRRIRFFAKKADVSEFMNVWLDKYKGQKELQALLKQLI</sequence>
<dbReference type="InterPro" id="IPR052942">
    <property type="entry name" value="LPS_cholinephosphotransferase"/>
</dbReference>
<name>A0ABV1BHX9_9FIRM</name>
<keyword evidence="3" id="KW-1185">Reference proteome</keyword>
<protein>
    <submittedName>
        <fullName evidence="2">LicD family protein</fullName>
    </submittedName>
</protein>
<gene>
    <name evidence="2" type="ORF">WMO28_12940</name>
</gene>
<evidence type="ECO:0000313" key="3">
    <source>
        <dbReference type="Proteomes" id="UP001473063"/>
    </source>
</evidence>
<dbReference type="RefSeq" id="WP_349057215.1">
    <property type="nucleotide sequence ID" value="NZ_JBBMEJ010000016.1"/>
</dbReference>
<dbReference type="Proteomes" id="UP001473063">
    <property type="component" value="Unassembled WGS sequence"/>
</dbReference>